<sequence length="227" mass="24338">MIGEVGLAALHQYDVARNAGGAGLPRLVAYLDRDAGQRLADAAGIFQPLLRGAEGQRTHLRRSVIFGYDRAPPVDHRLLDVGRAGRAGMQHPAQGGEIVAAAHFVGQGEQAHEHGRHRIEMRDAMLLDKLEGAFSVEPGLQHQQPVAARGEGGEEDGRCVVEGRCDQRAHARHRGVEPVPDPGDGLGLFRRGGGAADALGPTRRAGGVDHARDHRMRVAGHRFACRD</sequence>
<gene>
    <name evidence="1" type="ORF">BV95_03759</name>
</gene>
<evidence type="ECO:0000313" key="2">
    <source>
        <dbReference type="Proteomes" id="UP000028411"/>
    </source>
</evidence>
<proteinExistence type="predicted"/>
<organism evidence="1 2">
    <name type="scientific">Sphingobium chlorophenolicum</name>
    <dbReference type="NCBI Taxonomy" id="46429"/>
    <lineage>
        <taxon>Bacteria</taxon>
        <taxon>Pseudomonadati</taxon>
        <taxon>Pseudomonadota</taxon>
        <taxon>Alphaproteobacteria</taxon>
        <taxon>Sphingomonadales</taxon>
        <taxon>Sphingomonadaceae</taxon>
        <taxon>Sphingobium</taxon>
    </lineage>
</organism>
<dbReference type="AlphaFoldDB" id="A0A081R9Y5"/>
<protein>
    <submittedName>
        <fullName evidence="1">Uncharacterized protein</fullName>
    </submittedName>
</protein>
<reference evidence="1 2" key="1">
    <citation type="submission" date="2014-02" db="EMBL/GenBank/DDBJ databases">
        <title>Whole genome sequence of Sphingobium chlorophenolicum NBRC 16172.</title>
        <authorList>
            <person name="Gan H.M."/>
            <person name="Gan H.Y."/>
            <person name="Chew T.H."/>
            <person name="Savka M.A."/>
        </authorList>
    </citation>
    <scope>NUCLEOTIDE SEQUENCE [LARGE SCALE GENOMIC DNA]</scope>
    <source>
        <strain evidence="1 2">NBRC 16172</strain>
    </source>
</reference>
<evidence type="ECO:0000313" key="1">
    <source>
        <dbReference type="EMBL" id="KEQ52008.1"/>
    </source>
</evidence>
<dbReference type="EMBL" id="JFHR01000057">
    <property type="protein sequence ID" value="KEQ52008.1"/>
    <property type="molecule type" value="Genomic_DNA"/>
</dbReference>
<name>A0A081R9Y5_SPHCR</name>
<dbReference type="Proteomes" id="UP000028411">
    <property type="component" value="Unassembled WGS sequence"/>
</dbReference>
<comment type="caution">
    <text evidence="1">The sequence shown here is derived from an EMBL/GenBank/DDBJ whole genome shotgun (WGS) entry which is preliminary data.</text>
</comment>
<accession>A0A081R9Y5</accession>